<dbReference type="PANTHER" id="PTHR11851:SF134">
    <property type="entry name" value="ZINC-DEPENDENT PROTEASE"/>
    <property type="match status" value="1"/>
</dbReference>
<protein>
    <submittedName>
        <fullName evidence="3">Insulinase family protein</fullName>
    </submittedName>
</protein>
<dbReference type="PANTHER" id="PTHR11851">
    <property type="entry name" value="METALLOPROTEASE"/>
    <property type="match status" value="1"/>
</dbReference>
<dbReference type="InterPro" id="IPR007863">
    <property type="entry name" value="Peptidase_M16_C"/>
</dbReference>
<evidence type="ECO:0000313" key="3">
    <source>
        <dbReference type="EMBL" id="MCP0887729.1"/>
    </source>
</evidence>
<dbReference type="Gene3D" id="3.30.830.10">
    <property type="entry name" value="Metalloenzyme, LuxS/M16 peptidase-like"/>
    <property type="match status" value="2"/>
</dbReference>
<dbReference type="InterPro" id="IPR011765">
    <property type="entry name" value="Pept_M16_N"/>
</dbReference>
<dbReference type="AlphaFoldDB" id="A0A9X2JMB2"/>
<keyword evidence="4" id="KW-1185">Reference proteome</keyword>
<dbReference type="EMBL" id="JAIULA010000024">
    <property type="protein sequence ID" value="MCP0887729.1"/>
    <property type="molecule type" value="Genomic_DNA"/>
</dbReference>
<dbReference type="InterPro" id="IPR011249">
    <property type="entry name" value="Metalloenz_LuxS/M16"/>
</dbReference>
<dbReference type="Pfam" id="PF00675">
    <property type="entry name" value="Peptidase_M16"/>
    <property type="match status" value="1"/>
</dbReference>
<evidence type="ECO:0000259" key="2">
    <source>
        <dbReference type="Pfam" id="PF05193"/>
    </source>
</evidence>
<dbReference type="SUPFAM" id="SSF63411">
    <property type="entry name" value="LuxS/MPP-like metallohydrolase"/>
    <property type="match status" value="2"/>
</dbReference>
<organism evidence="3 4">
    <name type="scientific">Ligilactobacillus ubinensis</name>
    <dbReference type="NCBI Taxonomy" id="2876789"/>
    <lineage>
        <taxon>Bacteria</taxon>
        <taxon>Bacillati</taxon>
        <taxon>Bacillota</taxon>
        <taxon>Bacilli</taxon>
        <taxon>Lactobacillales</taxon>
        <taxon>Lactobacillaceae</taxon>
        <taxon>Ligilactobacillus</taxon>
    </lineage>
</organism>
<name>A0A9X2JMB2_9LACO</name>
<dbReference type="NCBIfam" id="NF047421">
    <property type="entry name" value="YfmH_fam"/>
    <property type="match status" value="1"/>
</dbReference>
<feature type="domain" description="Peptidase M16 N-terminal" evidence="1">
    <location>
        <begin position="63"/>
        <end position="169"/>
    </location>
</feature>
<evidence type="ECO:0000259" key="1">
    <source>
        <dbReference type="Pfam" id="PF00675"/>
    </source>
</evidence>
<evidence type="ECO:0000313" key="4">
    <source>
        <dbReference type="Proteomes" id="UP001139006"/>
    </source>
</evidence>
<comment type="caution">
    <text evidence="3">The sequence shown here is derived from an EMBL/GenBank/DDBJ whole genome shotgun (WGS) entry which is preliminary data.</text>
</comment>
<gene>
    <name evidence="3" type="ORF">LB941_10335</name>
</gene>
<sequence length="434" mass="49671">MRVKEYEQFGETLYTLVLPNGLKVNMLPRPNFHKTYGILTTNYGSLDSTFAPLDKDELCKVPDGIAHFLEHKLFEKKNYDAFDLFGKYGADANAYTSFTRTSYLFSATKNVKECLDILLDFVQTPYFSDETVAKEKGIIGQEIKMYDDDPNWRLFFGMLGNLYPNTPLSVDIAGSVESIAQITPELLYTCYNAFYQPSNMNLFIVGRLDVEELTSWIEKNQSLKDFPSAQKIQRVQFENTLESVDIIPYRMIELDVQRPKTMVGIRGLDVVPEGRDGLKYKLTIDLLLYLLYSESSKNYLELYKRGILDDSFGYEFQIERGFHFAVISGDTKNPQELSNEIIGIAENAQNILVNQQSEFQLAQRELIGRYITSMNSLESIANQYAGDLFEDATIFDVVPIIEKITLDDIKKVAQDFIRSEAVSVYQVLPKEDVK</sequence>
<dbReference type="Pfam" id="PF05193">
    <property type="entry name" value="Peptidase_M16_C"/>
    <property type="match status" value="1"/>
</dbReference>
<dbReference type="GO" id="GO:0046872">
    <property type="term" value="F:metal ion binding"/>
    <property type="evidence" value="ECO:0007669"/>
    <property type="project" value="InterPro"/>
</dbReference>
<dbReference type="InterPro" id="IPR050361">
    <property type="entry name" value="MPP/UQCRC_Complex"/>
</dbReference>
<dbReference type="RefSeq" id="WP_253361892.1">
    <property type="nucleotide sequence ID" value="NZ_JAIULA010000024.1"/>
</dbReference>
<proteinExistence type="predicted"/>
<accession>A0A9X2JMB2</accession>
<feature type="domain" description="Peptidase M16 C-terminal" evidence="2">
    <location>
        <begin position="182"/>
        <end position="355"/>
    </location>
</feature>
<dbReference type="Proteomes" id="UP001139006">
    <property type="component" value="Unassembled WGS sequence"/>
</dbReference>
<reference evidence="3 4" key="1">
    <citation type="journal article" date="2023" name="Int. J. Syst. Evol. Microbiol.">
        <title>Ligilactobacillus ubinensis sp. nov., a novel species isolated from the wild ferment of a durian fruit (Durio zibethinus).</title>
        <authorList>
            <person name="Heng Y.C."/>
            <person name="Menon N."/>
            <person name="Chen B."/>
            <person name="Loo B.Z.L."/>
            <person name="Wong G.W.J."/>
            <person name="Lim A.C.H."/>
            <person name="Silvaraju S."/>
            <person name="Kittelmann S."/>
        </authorList>
    </citation>
    <scope>NUCLEOTIDE SEQUENCE [LARGE SCALE GENOMIC DNA]</scope>
    <source>
        <strain evidence="3 4">WILCCON 0076</strain>
    </source>
</reference>